<proteinExistence type="predicted"/>
<protein>
    <submittedName>
        <fullName evidence="2">Uncharacterized protein</fullName>
    </submittedName>
</protein>
<feature type="transmembrane region" description="Helical" evidence="1">
    <location>
        <begin position="12"/>
        <end position="32"/>
    </location>
</feature>
<comment type="caution">
    <text evidence="2">The sequence shown here is derived from an EMBL/GenBank/DDBJ whole genome shotgun (WGS) entry which is preliminary data.</text>
</comment>
<reference evidence="2 3" key="1">
    <citation type="submission" date="2020-02" db="EMBL/GenBank/DDBJ databases">
        <title>Sequencing the genomes of 1000 actinobacteria strains.</title>
        <authorList>
            <person name="Klenk H.-P."/>
        </authorList>
    </citation>
    <scope>NUCLEOTIDE SEQUENCE [LARGE SCALE GENOMIC DNA]</scope>
    <source>
        <strain evidence="2 3">DSM 19609</strain>
    </source>
</reference>
<evidence type="ECO:0000313" key="3">
    <source>
        <dbReference type="Proteomes" id="UP000749311"/>
    </source>
</evidence>
<organism evidence="2 3">
    <name type="scientific">Brooklawnia cerclae</name>
    <dbReference type="NCBI Taxonomy" id="349934"/>
    <lineage>
        <taxon>Bacteria</taxon>
        <taxon>Bacillati</taxon>
        <taxon>Actinomycetota</taxon>
        <taxon>Actinomycetes</taxon>
        <taxon>Propionibacteriales</taxon>
        <taxon>Propionibacteriaceae</taxon>
        <taxon>Brooklawnia</taxon>
    </lineage>
</organism>
<gene>
    <name evidence="2" type="ORF">FB473_003155</name>
</gene>
<dbReference type="Proteomes" id="UP000749311">
    <property type="component" value="Unassembled WGS sequence"/>
</dbReference>
<keyword evidence="3" id="KW-1185">Reference proteome</keyword>
<evidence type="ECO:0000313" key="2">
    <source>
        <dbReference type="EMBL" id="NIH58460.1"/>
    </source>
</evidence>
<sequence>MDLAQVGDAITVTDVIGMLIAIGGVVAGLRWLRPIGRAIRHFLDDWNGQDERPGVERRPGVMEQLSTLRTDLDEVKGIAVEARTAADDAAFHSKPNHGTSAYDDLMRAVRSSEERTRGEISDLRQSADRVHVELRADVDDLKHRLTGGTQ</sequence>
<keyword evidence="1" id="KW-1133">Transmembrane helix</keyword>
<dbReference type="RefSeq" id="WP_167170930.1">
    <property type="nucleotide sequence ID" value="NZ_BAAAOO010000020.1"/>
</dbReference>
<dbReference type="EMBL" id="JAAMOZ010000003">
    <property type="protein sequence ID" value="NIH58460.1"/>
    <property type="molecule type" value="Genomic_DNA"/>
</dbReference>
<accession>A0ABX0SJ77</accession>
<name>A0ABX0SJ77_9ACTN</name>
<evidence type="ECO:0000256" key="1">
    <source>
        <dbReference type="SAM" id="Phobius"/>
    </source>
</evidence>
<keyword evidence="1" id="KW-0472">Membrane</keyword>
<keyword evidence="1" id="KW-0812">Transmembrane</keyword>